<dbReference type="EMBL" id="PYSG01000002">
    <property type="protein sequence ID" value="PTA51223.1"/>
    <property type="molecule type" value="Genomic_DNA"/>
</dbReference>
<organism evidence="3 5">
    <name type="scientific">Shewanella morhuae</name>
    <dbReference type="NCBI Taxonomy" id="365591"/>
    <lineage>
        <taxon>Bacteria</taxon>
        <taxon>Pseudomonadati</taxon>
        <taxon>Pseudomonadota</taxon>
        <taxon>Gammaproteobacteria</taxon>
        <taxon>Alteromonadales</taxon>
        <taxon>Shewanellaceae</taxon>
        <taxon>Shewanella</taxon>
    </lineage>
</organism>
<evidence type="ECO:0000256" key="1">
    <source>
        <dbReference type="ARBA" id="ARBA00006450"/>
    </source>
</evidence>
<comment type="similarity">
    <text evidence="1">Belongs to the UPF0270 family.</text>
</comment>
<dbReference type="SUPFAM" id="SSF118001">
    <property type="entry name" value="YehU-like"/>
    <property type="match status" value="1"/>
</dbReference>
<dbReference type="STRING" id="365591.SAMN05421840_10473"/>
<reference evidence="3 5" key="3">
    <citation type="submission" date="2018-06" db="EMBL/GenBank/DDBJ databases">
        <authorList>
            <consortium name="Pathogen Informatics"/>
            <person name="Doyle S."/>
        </authorList>
    </citation>
    <scope>NUCLEOTIDE SEQUENCE [LARGE SCALE GENOMIC DNA]</scope>
    <source>
        <strain evidence="3 5">NCTC10736</strain>
    </source>
</reference>
<keyword evidence="4" id="KW-1185">Reference proteome</keyword>
<accession>A0A1N6VI64</accession>
<reference evidence="2 4" key="2">
    <citation type="submission" date="2018-04" db="EMBL/GenBank/DDBJ databases">
        <title>Genomic sequence of a freshwater isolate of Shewanella morhuae.</title>
        <authorList>
            <person name="Castillo D.E."/>
            <person name="Gram L."/>
        </authorList>
    </citation>
    <scope>NUCLEOTIDE SEQUENCE [LARGE SCALE GENOMIC DNA]</scope>
    <source>
        <strain evidence="2 4">CW7</strain>
    </source>
</reference>
<evidence type="ECO:0008006" key="6">
    <source>
        <dbReference type="Google" id="ProtNLM"/>
    </source>
</evidence>
<dbReference type="EMBL" id="UGYV01000001">
    <property type="protein sequence ID" value="SUI58887.1"/>
    <property type="molecule type" value="Genomic_DNA"/>
</dbReference>
<dbReference type="Gene3D" id="1.10.10.610">
    <property type="entry name" value="YehU-like"/>
    <property type="match status" value="1"/>
</dbReference>
<dbReference type="InterPro" id="IPR036685">
    <property type="entry name" value="YehU-like_sf"/>
</dbReference>
<dbReference type="Pfam" id="PF06794">
    <property type="entry name" value="UPF0270"/>
    <property type="match status" value="1"/>
</dbReference>
<sequence length="81" mass="9232">MLIPYETLLQLPKETLVNLIREYLLGQVEDGSFSSLDEQELSQAIVQCQQALKQGKLKLEYSEDDESFAIRSADQIAQQQD</sequence>
<dbReference type="InterPro" id="IPR010648">
    <property type="entry name" value="UPF0270"/>
</dbReference>
<evidence type="ECO:0000313" key="2">
    <source>
        <dbReference type="EMBL" id="PTA51223.1"/>
    </source>
</evidence>
<name>A0A1N6VI64_9GAMM</name>
<dbReference type="RefSeq" id="WP_076497675.1">
    <property type="nucleotide sequence ID" value="NZ_BPFE01000053.1"/>
</dbReference>
<gene>
    <name evidence="2" type="ORF">C9I43_12345</name>
    <name evidence="3" type="ORF">NCTC10736_00082</name>
</gene>
<evidence type="ECO:0000313" key="4">
    <source>
        <dbReference type="Proteomes" id="UP000240506"/>
    </source>
</evidence>
<dbReference type="Proteomes" id="UP000255061">
    <property type="component" value="Unassembled WGS sequence"/>
</dbReference>
<proteinExistence type="inferred from homology"/>
<dbReference type="AlphaFoldDB" id="A0A1N6VI64"/>
<dbReference type="OrthoDB" id="6401640at2"/>
<evidence type="ECO:0000313" key="3">
    <source>
        <dbReference type="EMBL" id="SUI58887.1"/>
    </source>
</evidence>
<reference evidence="2" key="1">
    <citation type="submission" date="2018-03" db="EMBL/GenBank/DDBJ databases">
        <authorList>
            <person name="Dailey F.E."/>
        </authorList>
    </citation>
    <scope>NUCLEOTIDE SEQUENCE</scope>
    <source>
        <strain evidence="2">CW7</strain>
    </source>
</reference>
<evidence type="ECO:0000313" key="5">
    <source>
        <dbReference type="Proteomes" id="UP000255061"/>
    </source>
</evidence>
<accession>A0A379ZD13</accession>
<dbReference type="Proteomes" id="UP000240506">
    <property type="component" value="Unassembled WGS sequence"/>
</dbReference>
<protein>
    <recommendedName>
        <fullName evidence="6">YheU family protein</fullName>
    </recommendedName>
</protein>